<evidence type="ECO:0000313" key="4">
    <source>
        <dbReference type="EMBL" id="EOW83270.1"/>
    </source>
</evidence>
<dbReference type="RefSeq" id="WP_010779789.1">
    <property type="nucleotide sequence ID" value="NZ_ASWH01000001.1"/>
</dbReference>
<protein>
    <recommendedName>
        <fullName evidence="7">WxL domain-containing protein</fullName>
    </recommendedName>
</protein>
<dbReference type="AlphaFoldDB" id="R2VHQ2"/>
<evidence type="ECO:0000256" key="1">
    <source>
        <dbReference type="SAM" id="MobiDB-lite"/>
    </source>
</evidence>
<feature type="compositionally biased region" description="Polar residues" evidence="1">
    <location>
        <begin position="36"/>
        <end position="52"/>
    </location>
</feature>
<comment type="caution">
    <text evidence="3">The sequence shown here is derived from an EMBL/GenBank/DDBJ whole genome shotgun (WGS) entry which is preliminary data.</text>
</comment>
<dbReference type="PATRIC" id="fig|1158614.3.peg.1382"/>
<evidence type="ECO:0000256" key="2">
    <source>
        <dbReference type="SAM" id="SignalP"/>
    </source>
</evidence>
<evidence type="ECO:0000313" key="3">
    <source>
        <dbReference type="EMBL" id="EOI57156.1"/>
    </source>
</evidence>
<dbReference type="Proteomes" id="UP000014160">
    <property type="component" value="Unassembled WGS sequence"/>
</dbReference>
<feature type="region of interest" description="Disordered" evidence="1">
    <location>
        <begin position="36"/>
        <end position="56"/>
    </location>
</feature>
<reference evidence="4 6" key="2">
    <citation type="submission" date="2013-03" db="EMBL/GenBank/DDBJ databases">
        <title>The Genome Sequence of Enterococcus gilvus ATCC BAA-350 (PacBio/Illumina hybrid assembly).</title>
        <authorList>
            <consortium name="The Broad Institute Genomics Platform"/>
            <consortium name="The Broad Institute Genome Sequencing Center for Infectious Disease"/>
            <person name="Earl A."/>
            <person name="Russ C."/>
            <person name="Gilmore M."/>
            <person name="Surin D."/>
            <person name="Walker B."/>
            <person name="Young S."/>
            <person name="Zeng Q."/>
            <person name="Gargeya S."/>
            <person name="Fitzgerald M."/>
            <person name="Haas B."/>
            <person name="Abouelleil A."/>
            <person name="Allen A.W."/>
            <person name="Alvarado L."/>
            <person name="Arachchi H.M."/>
            <person name="Berlin A.M."/>
            <person name="Chapman S.B."/>
            <person name="Gainer-Dewar J."/>
            <person name="Goldberg J."/>
            <person name="Griggs A."/>
            <person name="Gujja S."/>
            <person name="Hansen M."/>
            <person name="Howarth C."/>
            <person name="Imamovic A."/>
            <person name="Ireland A."/>
            <person name="Larimer J."/>
            <person name="McCowan C."/>
            <person name="Murphy C."/>
            <person name="Pearson M."/>
            <person name="Poon T.W."/>
            <person name="Priest M."/>
            <person name="Roberts A."/>
            <person name="Saif S."/>
            <person name="Shea T."/>
            <person name="Sisk P."/>
            <person name="Sykes S."/>
            <person name="Wortman J."/>
            <person name="Nusbaum C."/>
            <person name="Birren B."/>
        </authorList>
    </citation>
    <scope>NUCLEOTIDE SEQUENCE [LARGE SCALE GENOMIC DNA]</scope>
    <source>
        <strain evidence="4 6">ATCC BAA-350</strain>
    </source>
</reference>
<name>R2VHQ2_9ENTE</name>
<accession>R2VHQ2</accession>
<dbReference type="OrthoDB" id="2194369at2"/>
<dbReference type="EMBL" id="ASWH01000001">
    <property type="protein sequence ID" value="EOW83270.1"/>
    <property type="molecule type" value="Genomic_DNA"/>
</dbReference>
<dbReference type="HOGENOM" id="CLU_107510_0_0_9"/>
<feature type="signal peptide" evidence="2">
    <location>
        <begin position="1"/>
        <end position="22"/>
    </location>
</feature>
<evidence type="ECO:0008006" key="7">
    <source>
        <dbReference type="Google" id="ProtNLM"/>
    </source>
</evidence>
<dbReference type="Proteomes" id="UP000013750">
    <property type="component" value="Unassembled WGS sequence"/>
</dbReference>
<proteinExistence type="predicted"/>
<gene>
    <name evidence="4" type="ORF">I592_02597</name>
    <name evidence="3" type="ORF">UKC_01370</name>
</gene>
<dbReference type="eggNOG" id="ENOG502ZFQD">
    <property type="taxonomic scope" value="Bacteria"/>
</dbReference>
<evidence type="ECO:0000313" key="6">
    <source>
        <dbReference type="Proteomes" id="UP000014160"/>
    </source>
</evidence>
<keyword evidence="2" id="KW-0732">Signal</keyword>
<dbReference type="EMBL" id="AJDQ01000006">
    <property type="protein sequence ID" value="EOI57156.1"/>
    <property type="molecule type" value="Genomic_DNA"/>
</dbReference>
<feature type="chain" id="PRO_5004357877" description="WxL domain-containing protein" evidence="2">
    <location>
        <begin position="23"/>
        <end position="205"/>
    </location>
</feature>
<sequence length="205" mass="21553">MKKILSGLLLSGLLFGGIAVHAADVNGDDSASITVNGSLGQDNTDENSPNTDEGSKDWINVTLDTANIFYTTKASEHKTITSPSYTITNNSGRAVKVSASSFTVDSGNLTNVDALKISGNDYAGAEQSVNLKSFAAGDFLTLANTNGKLNVTNDAADTYAKSTTYTYSGTTKDAYYKTKAEQTKHTLTLAFEALGKDGQAVQPAR</sequence>
<keyword evidence="6" id="KW-1185">Reference proteome</keyword>
<reference evidence="3 5" key="1">
    <citation type="submission" date="2013-02" db="EMBL/GenBank/DDBJ databases">
        <title>The Genome Sequence of Enterococcus gilvus ATCC BAA-350.</title>
        <authorList>
            <consortium name="The Broad Institute Genome Sequencing Platform"/>
            <consortium name="The Broad Institute Genome Sequencing Center for Infectious Disease"/>
            <person name="Earl A.M."/>
            <person name="Gilmore M.S."/>
            <person name="Lebreton F."/>
            <person name="Walker B."/>
            <person name="Young S.K."/>
            <person name="Zeng Q."/>
            <person name="Gargeya S."/>
            <person name="Fitzgerald M."/>
            <person name="Haas B."/>
            <person name="Abouelleil A."/>
            <person name="Alvarado L."/>
            <person name="Arachchi H.M."/>
            <person name="Berlin A.M."/>
            <person name="Chapman S.B."/>
            <person name="Dewar J."/>
            <person name="Goldberg J."/>
            <person name="Griggs A."/>
            <person name="Gujja S."/>
            <person name="Hansen M."/>
            <person name="Howarth C."/>
            <person name="Imamovic A."/>
            <person name="Larimer J."/>
            <person name="McCowan C."/>
            <person name="Murphy C."/>
            <person name="Neiman D."/>
            <person name="Pearson M."/>
            <person name="Priest M."/>
            <person name="Roberts A."/>
            <person name="Saif S."/>
            <person name="Shea T."/>
            <person name="Sisk P."/>
            <person name="Sykes S."/>
            <person name="Wortman J."/>
            <person name="Nusbaum C."/>
            <person name="Birren B."/>
        </authorList>
    </citation>
    <scope>NUCLEOTIDE SEQUENCE [LARGE SCALE GENOMIC DNA]</scope>
    <source>
        <strain evidence="3 5">ATCC BAA-350</strain>
    </source>
</reference>
<evidence type="ECO:0000313" key="5">
    <source>
        <dbReference type="Proteomes" id="UP000013750"/>
    </source>
</evidence>
<organism evidence="3 5">
    <name type="scientific">Enterococcus gilvus ATCC BAA-350</name>
    <dbReference type="NCBI Taxonomy" id="1158614"/>
    <lineage>
        <taxon>Bacteria</taxon>
        <taxon>Bacillati</taxon>
        <taxon>Bacillota</taxon>
        <taxon>Bacilli</taxon>
        <taxon>Lactobacillales</taxon>
        <taxon>Enterococcaceae</taxon>
        <taxon>Enterococcus</taxon>
    </lineage>
</organism>